<evidence type="ECO:0000256" key="5">
    <source>
        <dbReference type="ARBA" id="ARBA00023065"/>
    </source>
</evidence>
<evidence type="ECO:0000256" key="7">
    <source>
        <dbReference type="ARBA" id="ARBA00023214"/>
    </source>
</evidence>
<dbReference type="InterPro" id="IPR000644">
    <property type="entry name" value="CBS_dom"/>
</dbReference>
<dbReference type="SUPFAM" id="SSF54631">
    <property type="entry name" value="CBS-domain pair"/>
    <property type="match status" value="1"/>
</dbReference>
<accession>A0ABV0KF61</accession>
<keyword evidence="4 9" id="KW-1133">Transmembrane helix</keyword>
<feature type="transmembrane region" description="Helical" evidence="9">
    <location>
        <begin position="156"/>
        <end position="180"/>
    </location>
</feature>
<dbReference type="Pfam" id="PF00571">
    <property type="entry name" value="CBS"/>
    <property type="match status" value="2"/>
</dbReference>
<keyword evidence="6 9" id="KW-0472">Membrane</keyword>
<feature type="transmembrane region" description="Helical" evidence="9">
    <location>
        <begin position="310"/>
        <end position="327"/>
    </location>
</feature>
<keyword evidence="7" id="KW-0868">Chloride</keyword>
<evidence type="ECO:0000256" key="8">
    <source>
        <dbReference type="PROSITE-ProRule" id="PRU00703"/>
    </source>
</evidence>
<comment type="caution">
    <text evidence="11">The sequence shown here is derived from an EMBL/GenBank/DDBJ whole genome shotgun (WGS) entry which is preliminary data.</text>
</comment>
<dbReference type="CDD" id="cd01031">
    <property type="entry name" value="EriC"/>
    <property type="match status" value="1"/>
</dbReference>
<proteinExistence type="predicted"/>
<keyword evidence="5" id="KW-0406">Ion transport</keyword>
<dbReference type="Pfam" id="PF00654">
    <property type="entry name" value="Voltage_CLC"/>
    <property type="match status" value="1"/>
</dbReference>
<dbReference type="Gene3D" id="3.40.50.620">
    <property type="entry name" value="HUPs"/>
    <property type="match status" value="2"/>
</dbReference>
<dbReference type="InterPro" id="IPR014729">
    <property type="entry name" value="Rossmann-like_a/b/a_fold"/>
</dbReference>
<dbReference type="Gene3D" id="1.10.3080.10">
    <property type="entry name" value="Clc chloride channel"/>
    <property type="match status" value="1"/>
</dbReference>
<comment type="subcellular location">
    <subcellularLocation>
        <location evidence="1">Membrane</location>
        <topology evidence="1">Multi-pass membrane protein</topology>
    </subcellularLocation>
</comment>
<dbReference type="PANTHER" id="PTHR45711">
    <property type="entry name" value="CHLORIDE CHANNEL PROTEIN"/>
    <property type="match status" value="1"/>
</dbReference>
<organism evidence="11 12">
    <name type="scientific">Stenomitos frigidus AS-A4</name>
    <dbReference type="NCBI Taxonomy" id="2933935"/>
    <lineage>
        <taxon>Bacteria</taxon>
        <taxon>Bacillati</taxon>
        <taxon>Cyanobacteriota</taxon>
        <taxon>Cyanophyceae</taxon>
        <taxon>Leptolyngbyales</taxon>
        <taxon>Leptolyngbyaceae</taxon>
        <taxon>Stenomitos</taxon>
    </lineage>
</organism>
<reference evidence="11 12" key="1">
    <citation type="submission" date="2022-04" db="EMBL/GenBank/DDBJ databases">
        <title>Positive selection, recombination, and allopatry shape intraspecific diversity of widespread and dominant cyanobacteria.</title>
        <authorList>
            <person name="Wei J."/>
            <person name="Shu W."/>
            <person name="Hu C."/>
        </authorList>
    </citation>
    <scope>NUCLEOTIDE SEQUENCE [LARGE SCALE GENOMIC DNA]</scope>
    <source>
        <strain evidence="11 12">AS-A4</strain>
    </source>
</reference>
<dbReference type="Gene3D" id="3.10.580.10">
    <property type="entry name" value="CBS-domain"/>
    <property type="match status" value="1"/>
</dbReference>
<keyword evidence="3 9" id="KW-0812">Transmembrane</keyword>
<gene>
    <name evidence="11" type="ORF">NDI38_00950</name>
</gene>
<name>A0ABV0KF61_9CYAN</name>
<dbReference type="SUPFAM" id="SSF52402">
    <property type="entry name" value="Adenine nucleotide alpha hydrolases-like"/>
    <property type="match status" value="2"/>
</dbReference>
<evidence type="ECO:0000256" key="6">
    <source>
        <dbReference type="ARBA" id="ARBA00023136"/>
    </source>
</evidence>
<evidence type="ECO:0000313" key="11">
    <source>
        <dbReference type="EMBL" id="MEP1056984.1"/>
    </source>
</evidence>
<feature type="transmembrane region" description="Helical" evidence="9">
    <location>
        <begin position="393"/>
        <end position="410"/>
    </location>
</feature>
<dbReference type="InterPro" id="IPR006016">
    <property type="entry name" value="UspA"/>
</dbReference>
<dbReference type="RefSeq" id="WP_190453508.1">
    <property type="nucleotide sequence ID" value="NZ_JAMPLM010000001.1"/>
</dbReference>
<dbReference type="CDD" id="cd00293">
    <property type="entry name" value="USP-like"/>
    <property type="match status" value="2"/>
</dbReference>
<feature type="transmembrane region" description="Helical" evidence="9">
    <location>
        <begin position="334"/>
        <end position="356"/>
    </location>
</feature>
<feature type="transmembrane region" description="Helical" evidence="9">
    <location>
        <begin position="192"/>
        <end position="212"/>
    </location>
</feature>
<evidence type="ECO:0000256" key="1">
    <source>
        <dbReference type="ARBA" id="ARBA00004141"/>
    </source>
</evidence>
<dbReference type="Proteomes" id="UP001476950">
    <property type="component" value="Unassembled WGS sequence"/>
</dbReference>
<feature type="transmembrane region" description="Helical" evidence="9">
    <location>
        <begin position="269"/>
        <end position="290"/>
    </location>
</feature>
<evidence type="ECO:0000256" key="4">
    <source>
        <dbReference type="ARBA" id="ARBA00022989"/>
    </source>
</evidence>
<feature type="transmembrane region" description="Helical" evidence="9">
    <location>
        <begin position="232"/>
        <end position="257"/>
    </location>
</feature>
<dbReference type="InterPro" id="IPR046342">
    <property type="entry name" value="CBS_dom_sf"/>
</dbReference>
<feature type="transmembrane region" description="Helical" evidence="9">
    <location>
        <begin position="362"/>
        <end position="386"/>
    </location>
</feature>
<keyword evidence="12" id="KW-1185">Reference proteome</keyword>
<dbReference type="SMART" id="SM00116">
    <property type="entry name" value="CBS"/>
    <property type="match status" value="2"/>
</dbReference>
<dbReference type="SUPFAM" id="SSF81340">
    <property type="entry name" value="Clc chloride channel"/>
    <property type="match status" value="1"/>
</dbReference>
<feature type="domain" description="CBS" evidence="10">
    <location>
        <begin position="512"/>
        <end position="570"/>
    </location>
</feature>
<dbReference type="EMBL" id="JAMPLM010000001">
    <property type="protein sequence ID" value="MEP1056984.1"/>
    <property type="molecule type" value="Genomic_DNA"/>
</dbReference>
<dbReference type="PRINTS" id="PR00762">
    <property type="entry name" value="CLCHANNEL"/>
</dbReference>
<dbReference type="Pfam" id="PF00582">
    <property type="entry name" value="Usp"/>
    <property type="match status" value="2"/>
</dbReference>
<sequence length="898" mass="96614">MPFPVTFKSIALLLTPKRLAILEAILIGLVAALAAVLLKQSIQWLGGWRLKEAMSRPTWLLIPTVGLIGGLLVGLLIERVAPEALGSGVPQVKAALAYVPTALNLRVAAVKLVSTTLALGSGFALGREGPTTQIGASLAAQLSRWLPASPEHQRQLIAAGAAAGLAASFDAPIAGVMFVIEELLQDFSSLTLGTAILASFIGGVTSRVLAGPNLHLGIDPIRYQASFALSEIPFFLLLGLLAGMLAALFNHGILYSIRWCRRMMPWSPMWRIGLAGLVSGTIIALLPVPFRSSYTLEAFLTSSQSDWRMVAFAFIVQFGLTMIACGVEVPGGLFVPSMILGASLGHLVGMAESAFLGGDPVIYALTGMGAFLGAAVRVPITAIVVVFEITTNFSLVLPLMISAVTAYLVAERLFPGSIYTHLLELKGIRIEPAAIQDGLWARLTAADVMQQKVETLASQMSLDEVVQAFARSHHRGFPVVDDSRLVGIVTLTDLDKVAQRQLSNTASLKAIMTPQPITVSPSDTLSHVLYLLSRYKLSRLPVTDHRKLVGIITRSDILRVESDQLRGGDRLGGRAEPSYVVYQTRSPATGRGRLLLPLSNPQTANGMLQLAFAIAQEHHYEIECLQVISVPRHSSPAEVAVNTTLSRRLLKEAVRQGNAKQIPVHTQIRASHTIEQAILETIADRHINVLLMGWKGSTTTPGRIFGSVVDTIIRQASCDVVLVKSGEGFSKRRTEKHSAYRELIGAHRIGKNAPTAGNELSQALLPLERWLLPIAGGPNSQHALKLLPALVALSKQPEIRLCQVFHPSDTTQSEVLLDEDARFLRRQLQANVITLPVCANSVSDAVIDMAQKDQCDVVVVGASREGLLQQAIQGNIPETIARHCSCTVILVRKAIVSS</sequence>
<feature type="domain" description="CBS" evidence="10">
    <location>
        <begin position="449"/>
        <end position="507"/>
    </location>
</feature>
<dbReference type="PANTHER" id="PTHR45711:SF10">
    <property type="entry name" value="CHLORIDE CHANNEL PROTEIN"/>
    <property type="match status" value="1"/>
</dbReference>
<evidence type="ECO:0000259" key="10">
    <source>
        <dbReference type="PROSITE" id="PS51371"/>
    </source>
</evidence>
<dbReference type="InterPro" id="IPR014743">
    <property type="entry name" value="Cl-channel_core"/>
</dbReference>
<evidence type="ECO:0000256" key="9">
    <source>
        <dbReference type="SAM" id="Phobius"/>
    </source>
</evidence>
<feature type="transmembrane region" description="Helical" evidence="9">
    <location>
        <begin position="20"/>
        <end position="38"/>
    </location>
</feature>
<keyword evidence="2" id="KW-0813">Transport</keyword>
<feature type="transmembrane region" description="Helical" evidence="9">
    <location>
        <begin position="59"/>
        <end position="77"/>
    </location>
</feature>
<evidence type="ECO:0000256" key="2">
    <source>
        <dbReference type="ARBA" id="ARBA00022448"/>
    </source>
</evidence>
<dbReference type="PROSITE" id="PS51371">
    <property type="entry name" value="CBS"/>
    <property type="match status" value="2"/>
</dbReference>
<evidence type="ECO:0000313" key="12">
    <source>
        <dbReference type="Proteomes" id="UP001476950"/>
    </source>
</evidence>
<protein>
    <submittedName>
        <fullName evidence="11">Chloride channel protein</fullName>
    </submittedName>
</protein>
<keyword evidence="8" id="KW-0129">CBS domain</keyword>
<evidence type="ECO:0000256" key="3">
    <source>
        <dbReference type="ARBA" id="ARBA00022692"/>
    </source>
</evidence>
<dbReference type="InterPro" id="IPR001807">
    <property type="entry name" value="ClC"/>
</dbReference>